<accession>A0ABW1SNC3</accession>
<proteinExistence type="predicted"/>
<protein>
    <submittedName>
        <fullName evidence="1">AbrB family toxin-antitoxin system antitoxin</fullName>
    </submittedName>
</protein>
<reference evidence="2" key="1">
    <citation type="journal article" date="2019" name="Int. J. Syst. Evol. Microbiol.">
        <title>The Global Catalogue of Microorganisms (GCM) 10K type strain sequencing project: providing services to taxonomists for standard genome sequencing and annotation.</title>
        <authorList>
            <consortium name="The Broad Institute Genomics Platform"/>
            <consortium name="The Broad Institute Genome Sequencing Center for Infectious Disease"/>
            <person name="Wu L."/>
            <person name="Ma J."/>
        </authorList>
    </citation>
    <scope>NUCLEOTIDE SEQUENCE [LARGE SCALE GENOMIC DNA]</scope>
    <source>
        <strain evidence="2">CCM 8930</strain>
    </source>
</reference>
<sequence length="89" mass="10129">MIVKTRRHGHSTVLSIPKSIKVPANTEFNVSQDNDGTIIFRPIHKAESDLWSDSSLDNLDYLKLRHEEQTDLGYNPRSLFPIGKEKPNA</sequence>
<evidence type="ECO:0000313" key="2">
    <source>
        <dbReference type="Proteomes" id="UP001596171"/>
    </source>
</evidence>
<evidence type="ECO:0000313" key="1">
    <source>
        <dbReference type="EMBL" id="MFC6202759.1"/>
    </source>
</evidence>
<dbReference type="Proteomes" id="UP001596171">
    <property type="component" value="Unassembled WGS sequence"/>
</dbReference>
<comment type="caution">
    <text evidence="1">The sequence shown here is derived from an EMBL/GenBank/DDBJ whole genome shotgun (WGS) entry which is preliminary data.</text>
</comment>
<organism evidence="1 2">
    <name type="scientific">Lactiplantibacillus nangangensis</name>
    <dbReference type="NCBI Taxonomy" id="2559917"/>
    <lineage>
        <taxon>Bacteria</taxon>
        <taxon>Bacillati</taxon>
        <taxon>Bacillota</taxon>
        <taxon>Bacilli</taxon>
        <taxon>Lactobacillales</taxon>
        <taxon>Lactobacillaceae</taxon>
        <taxon>Lactiplantibacillus</taxon>
    </lineage>
</organism>
<name>A0ABW1SNC3_9LACO</name>
<keyword evidence="2" id="KW-1185">Reference proteome</keyword>
<gene>
    <name evidence="1" type="ORF">ACFP1L_12875</name>
</gene>
<dbReference type="EMBL" id="JBHSSE010000027">
    <property type="protein sequence ID" value="MFC6202759.1"/>
    <property type="molecule type" value="Genomic_DNA"/>
</dbReference>
<dbReference type="RefSeq" id="WP_137616706.1">
    <property type="nucleotide sequence ID" value="NZ_BJDI01000011.1"/>
</dbReference>